<dbReference type="EMBL" id="JARBJD010000321">
    <property type="protein sequence ID" value="KAK2943928.1"/>
    <property type="molecule type" value="Genomic_DNA"/>
</dbReference>
<sequence length="284" mass="31300">MSFAEGSDIHTDLLSTIDWMFYLVTPSGLEELGIEDDDEQQAVRKIVFQQIVVPSEKYIWHLGVNRFLIVDGDQSQKFMIVLAQILRTSTFYQRTMEFSPSMVATLSFSFATTLALLNQSHIAHRPRLLGNSEEPKFFFIHANPHLASFANGSSTDSIPSVRVLISSAGQIVTNTTMLSLKHVTQHCPELLPPHLTFRQLKPMDRFGFGTSNALLPPSSPLTLRILDLPRSSADPSKADSEGSKEVVAQFMAVLDSYSVATHALPPPLSLPATLGDDPSSKDDS</sequence>
<gene>
    <name evidence="1" type="ORF">BLNAU_21131</name>
</gene>
<proteinExistence type="predicted"/>
<keyword evidence="2" id="KW-1185">Reference proteome</keyword>
<reference evidence="1 2" key="1">
    <citation type="journal article" date="2022" name="bioRxiv">
        <title>Genomics of Preaxostyla Flagellates Illuminates Evolutionary Transitions and the Path Towards Mitochondrial Loss.</title>
        <authorList>
            <person name="Novak L.V.F."/>
            <person name="Treitli S.C."/>
            <person name="Pyrih J."/>
            <person name="Halakuc P."/>
            <person name="Pipaliya S.V."/>
            <person name="Vacek V."/>
            <person name="Brzon O."/>
            <person name="Soukal P."/>
            <person name="Eme L."/>
            <person name="Dacks J.B."/>
            <person name="Karnkowska A."/>
            <person name="Elias M."/>
            <person name="Hampl V."/>
        </authorList>
    </citation>
    <scope>NUCLEOTIDE SEQUENCE [LARGE SCALE GENOMIC DNA]</scope>
    <source>
        <strain evidence="1">NAU3</strain>
        <tissue evidence="1">Gut</tissue>
    </source>
</reference>
<dbReference type="Proteomes" id="UP001281761">
    <property type="component" value="Unassembled WGS sequence"/>
</dbReference>
<protein>
    <submittedName>
        <fullName evidence="1">Uncharacterized protein</fullName>
    </submittedName>
</protein>
<organism evidence="1 2">
    <name type="scientific">Blattamonas nauphoetae</name>
    <dbReference type="NCBI Taxonomy" id="2049346"/>
    <lineage>
        <taxon>Eukaryota</taxon>
        <taxon>Metamonada</taxon>
        <taxon>Preaxostyla</taxon>
        <taxon>Oxymonadida</taxon>
        <taxon>Blattamonas</taxon>
    </lineage>
</organism>
<evidence type="ECO:0000313" key="1">
    <source>
        <dbReference type="EMBL" id="KAK2943928.1"/>
    </source>
</evidence>
<evidence type="ECO:0000313" key="2">
    <source>
        <dbReference type="Proteomes" id="UP001281761"/>
    </source>
</evidence>
<name>A0ABQ9WWP4_9EUKA</name>
<comment type="caution">
    <text evidence="1">The sequence shown here is derived from an EMBL/GenBank/DDBJ whole genome shotgun (WGS) entry which is preliminary data.</text>
</comment>
<accession>A0ABQ9WWP4</accession>